<reference evidence="3" key="1">
    <citation type="journal article" date="2017" name="BMC Genomics">
        <title>Gapless genome assembly of Colletotrichum higginsianum reveals chromosome structure and association of transposable elements with secondary metabolite gene clusters.</title>
        <authorList>
            <person name="Dallery J.-F."/>
            <person name="Lapalu N."/>
            <person name="Zampounis A."/>
            <person name="Pigne S."/>
            <person name="Luyten I."/>
            <person name="Amselem J."/>
            <person name="Wittenberg A.H.J."/>
            <person name="Zhou S."/>
            <person name="de Queiroz M.V."/>
            <person name="Robin G.P."/>
            <person name="Auger A."/>
            <person name="Hainaut M."/>
            <person name="Henrissat B."/>
            <person name="Kim K.-T."/>
            <person name="Lee Y.-H."/>
            <person name="Lespinet O."/>
            <person name="Schwartz D.C."/>
            <person name="Thon M.R."/>
            <person name="O'Connell R.J."/>
        </authorList>
    </citation>
    <scope>NUCLEOTIDE SEQUENCE [LARGE SCALE GENOMIC DNA]</scope>
    <source>
        <strain evidence="3">IMI 349063</strain>
    </source>
</reference>
<gene>
    <name evidence="2" type="ORF">CH63R_03678</name>
</gene>
<protein>
    <submittedName>
        <fullName evidence="2">Uncharacterized protein</fullName>
    </submittedName>
</protein>
<name>A0A1B7YHC2_COLHI</name>
<dbReference type="GeneID" id="28862760"/>
<dbReference type="KEGG" id="chig:CH63R_03678"/>
<evidence type="ECO:0000313" key="2">
    <source>
        <dbReference type="EMBL" id="OBR11382.1"/>
    </source>
</evidence>
<evidence type="ECO:0000313" key="3">
    <source>
        <dbReference type="Proteomes" id="UP000092177"/>
    </source>
</evidence>
<feature type="compositionally biased region" description="Basic and acidic residues" evidence="1">
    <location>
        <begin position="63"/>
        <end position="77"/>
    </location>
</feature>
<evidence type="ECO:0000256" key="1">
    <source>
        <dbReference type="SAM" id="MobiDB-lite"/>
    </source>
</evidence>
<dbReference type="Proteomes" id="UP000092177">
    <property type="component" value="Chromosome 3"/>
</dbReference>
<proteinExistence type="predicted"/>
<organism evidence="2 3">
    <name type="scientific">Colletotrichum higginsianum (strain IMI 349063)</name>
    <name type="common">Crucifer anthracnose fungus</name>
    <dbReference type="NCBI Taxonomy" id="759273"/>
    <lineage>
        <taxon>Eukaryota</taxon>
        <taxon>Fungi</taxon>
        <taxon>Dikarya</taxon>
        <taxon>Ascomycota</taxon>
        <taxon>Pezizomycotina</taxon>
        <taxon>Sordariomycetes</taxon>
        <taxon>Hypocreomycetidae</taxon>
        <taxon>Glomerellales</taxon>
        <taxon>Glomerellaceae</taxon>
        <taxon>Colletotrichum</taxon>
        <taxon>Colletotrichum destructivum species complex</taxon>
    </lineage>
</organism>
<dbReference type="EMBL" id="LTAN01000003">
    <property type="protein sequence ID" value="OBR11382.1"/>
    <property type="molecule type" value="Genomic_DNA"/>
</dbReference>
<dbReference type="AlphaFoldDB" id="A0A1B7YHC2"/>
<feature type="region of interest" description="Disordered" evidence="1">
    <location>
        <begin position="28"/>
        <end position="92"/>
    </location>
</feature>
<sequence length="174" mass="19267">MGVFGGRDELTLPLRFRRETRVSALDYGDVEEHDGHEDGHTSVPHRGPRDGQGDMFEDDADEEHNVESRADTEDRSTNHAGPGGTSEYMGHGFTGRLQNPAGDLAHSPRQGAGPLIILVLLTAAFFTQAPVALSWLPRLVFCSFSSSFFRIKFPSRTRKLLAKRLIDTDVSEQM</sequence>
<comment type="caution">
    <text evidence="2">The sequence shown here is derived from an EMBL/GenBank/DDBJ whole genome shotgun (WGS) entry which is preliminary data.</text>
</comment>
<dbReference type="RefSeq" id="XP_018159899.1">
    <property type="nucleotide sequence ID" value="XM_018298653.1"/>
</dbReference>
<keyword evidence="3" id="KW-1185">Reference proteome</keyword>
<dbReference type="VEuPathDB" id="FungiDB:CH63R_03678"/>
<accession>A0A1B7YHC2</accession>